<evidence type="ECO:0000313" key="9">
    <source>
        <dbReference type="Proteomes" id="UP000189911"/>
    </source>
</evidence>
<keyword evidence="9" id="KW-1185">Reference proteome</keyword>
<feature type="region of interest" description="Disordered" evidence="7">
    <location>
        <begin position="109"/>
        <end position="159"/>
    </location>
</feature>
<dbReference type="PANTHER" id="PTHR11380">
    <property type="entry name" value="TRANSCRIPTION INITIATION FACTOR TFIID/SUPT3-RELATED"/>
    <property type="match status" value="1"/>
</dbReference>
<evidence type="ECO:0000313" key="8">
    <source>
        <dbReference type="EMBL" id="SCU83158.1"/>
    </source>
</evidence>
<evidence type="ECO:0000256" key="7">
    <source>
        <dbReference type="SAM" id="MobiDB-lite"/>
    </source>
</evidence>
<dbReference type="PANTHER" id="PTHR11380:SF5">
    <property type="entry name" value="TRANSCRIPTION INITIATION FACTOR TFIID SUBUNIT 13"/>
    <property type="match status" value="1"/>
</dbReference>
<keyword evidence="4" id="KW-0539">Nucleus</keyword>
<dbReference type="GO" id="GO:0005669">
    <property type="term" value="C:transcription factor TFIID complex"/>
    <property type="evidence" value="ECO:0007669"/>
    <property type="project" value="TreeGrafter"/>
</dbReference>
<feature type="compositionally biased region" description="Acidic residues" evidence="7">
    <location>
        <begin position="117"/>
        <end position="131"/>
    </location>
</feature>
<organism evidence="8 9">
    <name type="scientific">Lachancea nothofagi CBS 11611</name>
    <dbReference type="NCBI Taxonomy" id="1266666"/>
    <lineage>
        <taxon>Eukaryota</taxon>
        <taxon>Fungi</taxon>
        <taxon>Dikarya</taxon>
        <taxon>Ascomycota</taxon>
        <taxon>Saccharomycotina</taxon>
        <taxon>Saccharomycetes</taxon>
        <taxon>Saccharomycetales</taxon>
        <taxon>Saccharomycetaceae</taxon>
        <taxon>Lachancea</taxon>
    </lineage>
</organism>
<evidence type="ECO:0000256" key="6">
    <source>
        <dbReference type="ARBA" id="ARBA00040136"/>
    </source>
</evidence>
<evidence type="ECO:0000256" key="2">
    <source>
        <dbReference type="ARBA" id="ARBA00023015"/>
    </source>
</evidence>
<evidence type="ECO:0000256" key="5">
    <source>
        <dbReference type="ARBA" id="ARBA00038392"/>
    </source>
</evidence>
<dbReference type="SUPFAM" id="SSF47113">
    <property type="entry name" value="Histone-fold"/>
    <property type="match status" value="1"/>
</dbReference>
<sequence>MSRRLKKTHLFSKDVAALMYAYGDVSQPLPESVQCLDELVSAYLIDICMSAYRTAQTVHRNKIKVEDFKFVLRNDEVKLGRAEELIKLSKIITDAKKLFNSSEGKTVKRARDMGEFHDDDAEEDLDDERDQDGDKIGERIERKEPGKKKRKTKKKGQDS</sequence>
<dbReference type="Gene3D" id="1.10.20.10">
    <property type="entry name" value="Histone, subunit A"/>
    <property type="match status" value="1"/>
</dbReference>
<dbReference type="Proteomes" id="UP000189911">
    <property type="component" value="Chromosome B"/>
</dbReference>
<dbReference type="InterPro" id="IPR009072">
    <property type="entry name" value="Histone-fold"/>
</dbReference>
<dbReference type="OrthoDB" id="10266074at2759"/>
<dbReference type="EMBL" id="LT598450">
    <property type="protein sequence ID" value="SCU83158.1"/>
    <property type="molecule type" value="Genomic_DNA"/>
</dbReference>
<comment type="similarity">
    <text evidence="5">Belongs to the TAF13 family.</text>
</comment>
<dbReference type="AlphaFoldDB" id="A0A1G4J0S1"/>
<protein>
    <recommendedName>
        <fullName evidence="6">Transcription initiation factor TFIID subunit 13</fullName>
    </recommendedName>
</protein>
<evidence type="ECO:0000256" key="4">
    <source>
        <dbReference type="ARBA" id="ARBA00023242"/>
    </source>
</evidence>
<keyword evidence="3" id="KW-0804">Transcription</keyword>
<feature type="compositionally biased region" description="Basic residues" evidence="7">
    <location>
        <begin position="145"/>
        <end position="159"/>
    </location>
</feature>
<keyword evidence="2" id="KW-0805">Transcription regulation</keyword>
<comment type="subcellular location">
    <subcellularLocation>
        <location evidence="1">Nucleus</location>
    </subcellularLocation>
</comment>
<dbReference type="Pfam" id="PF02269">
    <property type="entry name" value="TFIID-18kDa"/>
    <property type="match status" value="1"/>
</dbReference>
<dbReference type="InterPro" id="IPR003195">
    <property type="entry name" value="TFIID_TAF13"/>
</dbReference>
<dbReference type="GO" id="GO:0046982">
    <property type="term" value="F:protein heterodimerization activity"/>
    <property type="evidence" value="ECO:0007669"/>
    <property type="project" value="InterPro"/>
</dbReference>
<feature type="compositionally biased region" description="Basic and acidic residues" evidence="7">
    <location>
        <begin position="132"/>
        <end position="144"/>
    </location>
</feature>
<proteinExistence type="inferred from homology"/>
<dbReference type="GO" id="GO:0051123">
    <property type="term" value="P:RNA polymerase II preinitiation complex assembly"/>
    <property type="evidence" value="ECO:0007669"/>
    <property type="project" value="TreeGrafter"/>
</dbReference>
<evidence type="ECO:0000256" key="3">
    <source>
        <dbReference type="ARBA" id="ARBA00023163"/>
    </source>
</evidence>
<name>A0A1G4J0S1_9SACH</name>
<reference evidence="9" key="1">
    <citation type="submission" date="2016-03" db="EMBL/GenBank/DDBJ databases">
        <authorList>
            <person name="Devillers Hugo."/>
        </authorList>
    </citation>
    <scope>NUCLEOTIDE SEQUENCE [LARGE SCALE GENOMIC DNA]</scope>
</reference>
<gene>
    <name evidence="8" type="ORF">LANO_0B08482G</name>
</gene>
<accession>A0A1G4J0S1</accession>
<evidence type="ECO:0000256" key="1">
    <source>
        <dbReference type="ARBA" id="ARBA00004123"/>
    </source>
</evidence>
<dbReference type="CDD" id="cd07978">
    <property type="entry name" value="HFD_TAF13"/>
    <property type="match status" value="1"/>
</dbReference>